<sequence length="74" mass="8152">MAKSNDMPEFHSVKVSLTENIPVAISLSELKAELKAKFKSGLKHPPTMNASNSNCVNSRVRLTVRGGRHHVKLN</sequence>
<name>A0AAE9Z395_9GAMM</name>
<dbReference type="AlphaFoldDB" id="A0AAE9Z395"/>
<evidence type="ECO:0000313" key="2">
    <source>
        <dbReference type="Proteomes" id="UP000032352"/>
    </source>
</evidence>
<reference evidence="1 2" key="1">
    <citation type="journal article" date="2015" name="Genome Announc.">
        <title>Draft Genome Sequences of Marine Isolates of Thalassomonas viridans and Thalassomonas actiniarum.</title>
        <authorList>
            <person name="Olonade I."/>
            <person name="van Zyl L.J."/>
            <person name="Trindade M."/>
        </authorList>
    </citation>
    <scope>NUCLEOTIDE SEQUENCE [LARGE SCALE GENOMIC DNA]</scope>
    <source>
        <strain evidence="1 2">XOM25</strain>
    </source>
</reference>
<proteinExistence type="predicted"/>
<reference evidence="1 2" key="2">
    <citation type="journal article" date="2022" name="Mar. Drugs">
        <title>Bioassay-Guided Fractionation Leads to the Detection of Cholic Acid Generated by the Rare Thalassomonas sp.</title>
        <authorList>
            <person name="Pheiffer F."/>
            <person name="Schneider Y.K."/>
            <person name="Hansen E.H."/>
            <person name="Andersen J.H."/>
            <person name="Isaksson J."/>
            <person name="Busche T."/>
            <person name="R C."/>
            <person name="Kalinowski J."/>
            <person name="Zyl L.V."/>
            <person name="Trindade M."/>
        </authorList>
    </citation>
    <scope>NUCLEOTIDE SEQUENCE [LARGE SCALE GENOMIC DNA]</scope>
    <source>
        <strain evidence="1 2">XOM25</strain>
    </source>
</reference>
<dbReference type="RefSeq" id="WP_152647445.1">
    <property type="nucleotide sequence ID" value="NZ_CP059733.1"/>
</dbReference>
<evidence type="ECO:0000313" key="1">
    <source>
        <dbReference type="EMBL" id="WDE04382.1"/>
    </source>
</evidence>
<accession>A0AAE9Z395</accession>
<protein>
    <submittedName>
        <fullName evidence="1">Uncharacterized protein</fullName>
    </submittedName>
</protein>
<keyword evidence="2" id="KW-1185">Reference proteome</keyword>
<dbReference type="Proteomes" id="UP000032352">
    <property type="component" value="Chromosome"/>
</dbReference>
<organism evidence="1 2">
    <name type="scientific">Thalassomonas viridans</name>
    <dbReference type="NCBI Taxonomy" id="137584"/>
    <lineage>
        <taxon>Bacteria</taxon>
        <taxon>Pseudomonadati</taxon>
        <taxon>Pseudomonadota</taxon>
        <taxon>Gammaproteobacteria</taxon>
        <taxon>Alteromonadales</taxon>
        <taxon>Colwelliaceae</taxon>
        <taxon>Thalassomonas</taxon>
    </lineage>
</organism>
<gene>
    <name evidence="1" type="ORF">SG34_024060</name>
</gene>
<dbReference type="EMBL" id="CP059733">
    <property type="protein sequence ID" value="WDE04382.1"/>
    <property type="molecule type" value="Genomic_DNA"/>
</dbReference>
<dbReference type="KEGG" id="tvd:SG34_024060"/>